<feature type="domain" description="Lysine-specific metallo-endopeptidase" evidence="2">
    <location>
        <begin position="274"/>
        <end position="408"/>
    </location>
</feature>
<accession>A0A3N6MPN5</accession>
<feature type="compositionally biased region" description="Polar residues" evidence="1">
    <location>
        <begin position="8"/>
        <end position="21"/>
    </location>
</feature>
<dbReference type="SMART" id="SM01351">
    <property type="entry name" value="Aspzincin_M35"/>
    <property type="match status" value="1"/>
</dbReference>
<dbReference type="EMBL" id="RQIS01000009">
    <property type="protein sequence ID" value="RQH05689.1"/>
    <property type="molecule type" value="Genomic_DNA"/>
</dbReference>
<dbReference type="SUPFAM" id="SSF55486">
    <property type="entry name" value="Metalloproteases ('zincins'), catalytic domain"/>
    <property type="match status" value="1"/>
</dbReference>
<name>A0A3N6MPN5_9BURK</name>
<dbReference type="AlphaFoldDB" id="A0A3N6MPN5"/>
<dbReference type="OrthoDB" id="7649992at2"/>
<evidence type="ECO:0000313" key="3">
    <source>
        <dbReference type="EMBL" id="RQH05689.1"/>
    </source>
</evidence>
<feature type="compositionally biased region" description="Basic and acidic residues" evidence="1">
    <location>
        <begin position="62"/>
        <end position="76"/>
    </location>
</feature>
<evidence type="ECO:0000259" key="2">
    <source>
        <dbReference type="SMART" id="SM01351"/>
    </source>
</evidence>
<dbReference type="GO" id="GO:0004222">
    <property type="term" value="F:metalloendopeptidase activity"/>
    <property type="evidence" value="ECO:0007669"/>
    <property type="project" value="InterPro"/>
</dbReference>
<dbReference type="Gene3D" id="3.40.390.10">
    <property type="entry name" value="Collagenase (Catalytic Domain)"/>
    <property type="match status" value="1"/>
</dbReference>
<keyword evidence="4" id="KW-1185">Reference proteome</keyword>
<protein>
    <recommendedName>
        <fullName evidence="2">Lysine-specific metallo-endopeptidase domain-containing protein</fullName>
    </recommendedName>
</protein>
<reference evidence="3 4" key="1">
    <citation type="submission" date="2018-11" db="EMBL/GenBank/DDBJ databases">
        <title>Paraburkholderia sp. DHOA04, isolated from soil.</title>
        <authorList>
            <person name="Gao Z.-H."/>
            <person name="Qiu L.-H."/>
            <person name="Fu J.-C."/>
        </authorList>
    </citation>
    <scope>NUCLEOTIDE SEQUENCE [LARGE SCALE GENOMIC DNA]</scope>
    <source>
        <strain evidence="3 4">DHOA04</strain>
    </source>
</reference>
<proteinExistence type="predicted"/>
<dbReference type="Proteomes" id="UP000272778">
    <property type="component" value="Unassembled WGS sequence"/>
</dbReference>
<sequence length="410" mass="44619">MDIYPPSSFHSVCSPGNSGPTLLQADRAGANEPRGRSAVERGPTTGAAVSCPQPRAGVPEADDLRDTETSDCSIRDSVDKTGNAIRDTWDKAGKHIRGTRDKAGNILLDTWDKAGNHIHESWDKAGNSTRDTWDKAGNHIHESWDKAGNITRDTWGTAGNHIRDAWHKTGNATRDTWDIAGNHLRGIRGRDGNHIYRINDGIAQHTSTNSGRSNAPGGADLGGNSSNILGNLGAATLPSARPREPVFEGFNAAQQETLRKAYQNARRMIDEKLDKLVTHGPDRDFVRWFGAPEPENVEHVKQVLSKMQHALAHNQYTVTADSSPGSLAHVFRYRDGQIFISPSIFSDGYSHGYGPNTIEHTFVHELSHFSTIGNTADNTYGADHDQYLALDNAKAALNNADNYATFIAGG</sequence>
<dbReference type="Gene3D" id="1.20.120.20">
    <property type="entry name" value="Apolipoprotein"/>
    <property type="match status" value="1"/>
</dbReference>
<feature type="region of interest" description="Disordered" evidence="1">
    <location>
        <begin position="1"/>
        <end position="76"/>
    </location>
</feature>
<organism evidence="3 4">
    <name type="scientific">Paraburkholderia dinghuensis</name>
    <dbReference type="NCBI Taxonomy" id="2305225"/>
    <lineage>
        <taxon>Bacteria</taxon>
        <taxon>Pseudomonadati</taxon>
        <taxon>Pseudomonadota</taxon>
        <taxon>Betaproteobacteria</taxon>
        <taxon>Burkholderiales</taxon>
        <taxon>Burkholderiaceae</taxon>
        <taxon>Paraburkholderia</taxon>
    </lineage>
</organism>
<comment type="caution">
    <text evidence="3">The sequence shown here is derived from an EMBL/GenBank/DDBJ whole genome shotgun (WGS) entry which is preliminary data.</text>
</comment>
<dbReference type="InterPro" id="IPR024079">
    <property type="entry name" value="MetalloPept_cat_dom_sf"/>
</dbReference>
<gene>
    <name evidence="3" type="ORF">D1Y85_13735</name>
</gene>
<dbReference type="Pfam" id="PF14521">
    <property type="entry name" value="Aspzincin_M35"/>
    <property type="match status" value="1"/>
</dbReference>
<evidence type="ECO:0000256" key="1">
    <source>
        <dbReference type="SAM" id="MobiDB-lite"/>
    </source>
</evidence>
<dbReference type="InterPro" id="IPR029463">
    <property type="entry name" value="Lys_MEP"/>
</dbReference>
<evidence type="ECO:0000313" key="4">
    <source>
        <dbReference type="Proteomes" id="UP000272778"/>
    </source>
</evidence>